<keyword evidence="5" id="KW-1185">Reference proteome</keyword>
<protein>
    <recommendedName>
        <fullName evidence="6">Glycoside hydrolase</fullName>
    </recommendedName>
</protein>
<dbReference type="PANTHER" id="PTHR34135:SF2">
    <property type="entry name" value="LYSOZYME"/>
    <property type="match status" value="1"/>
</dbReference>
<proteinExistence type="inferred from homology"/>
<gene>
    <name evidence="4" type="ORF">MKP09_21680</name>
</gene>
<comment type="similarity">
    <text evidence="1">Belongs to the glycosyl hydrolase 25 family.</text>
</comment>
<dbReference type="Proteomes" id="UP001202248">
    <property type="component" value="Unassembled WGS sequence"/>
</dbReference>
<keyword evidence="3" id="KW-0326">Glycosidase</keyword>
<evidence type="ECO:0000256" key="2">
    <source>
        <dbReference type="ARBA" id="ARBA00022801"/>
    </source>
</evidence>
<dbReference type="Gene3D" id="3.20.20.80">
    <property type="entry name" value="Glycosidases"/>
    <property type="match status" value="1"/>
</dbReference>
<name>A0ABS9SPP5_9BACT</name>
<dbReference type="InterPro" id="IPR017853">
    <property type="entry name" value="GH"/>
</dbReference>
<accession>A0ABS9SPP5</accession>
<dbReference type="SUPFAM" id="SSF51445">
    <property type="entry name" value="(Trans)glycosidases"/>
    <property type="match status" value="1"/>
</dbReference>
<dbReference type="PANTHER" id="PTHR34135">
    <property type="entry name" value="LYSOZYME"/>
    <property type="match status" value="1"/>
</dbReference>
<dbReference type="RefSeq" id="WP_240832411.1">
    <property type="nucleotide sequence ID" value="NZ_JAKWBL010000004.1"/>
</dbReference>
<comment type="caution">
    <text evidence="4">The sequence shown here is derived from an EMBL/GenBank/DDBJ whole genome shotgun (WGS) entry which is preliminary data.</text>
</comment>
<keyword evidence="2" id="KW-0378">Hydrolase</keyword>
<evidence type="ECO:0000256" key="1">
    <source>
        <dbReference type="ARBA" id="ARBA00010646"/>
    </source>
</evidence>
<dbReference type="Pfam" id="PF01183">
    <property type="entry name" value="Glyco_hydro_25"/>
    <property type="match status" value="1"/>
</dbReference>
<organism evidence="4 5">
    <name type="scientific">Niabella ginsengisoli</name>
    <dbReference type="NCBI Taxonomy" id="522298"/>
    <lineage>
        <taxon>Bacteria</taxon>
        <taxon>Pseudomonadati</taxon>
        <taxon>Bacteroidota</taxon>
        <taxon>Chitinophagia</taxon>
        <taxon>Chitinophagales</taxon>
        <taxon>Chitinophagaceae</taxon>
        <taxon>Niabella</taxon>
    </lineage>
</organism>
<dbReference type="InterPro" id="IPR018077">
    <property type="entry name" value="Glyco_hydro_fam25_subgr"/>
</dbReference>
<evidence type="ECO:0000313" key="5">
    <source>
        <dbReference type="Proteomes" id="UP001202248"/>
    </source>
</evidence>
<dbReference type="InterPro" id="IPR002053">
    <property type="entry name" value="Glyco_hydro_25"/>
</dbReference>
<evidence type="ECO:0000256" key="3">
    <source>
        <dbReference type="ARBA" id="ARBA00023295"/>
    </source>
</evidence>
<sequence>MNVENIQLNFAFMKATEGLGLTDKNFKYNWRNAKKQGIARGAYHFFIASQDPAKQAQHFISKVKLSPGDLPPVLDAEQASILPVNAFRQKIRTWLTIVETHYKVKPIIYTNADFYKKYLGPEFNTYPLWVAHYYEKENPASTGNGPFGNTMTEAM</sequence>
<evidence type="ECO:0008006" key="6">
    <source>
        <dbReference type="Google" id="ProtNLM"/>
    </source>
</evidence>
<dbReference type="PROSITE" id="PS51904">
    <property type="entry name" value="GLYCOSYL_HYDROL_F25_2"/>
    <property type="match status" value="1"/>
</dbReference>
<reference evidence="4 5" key="1">
    <citation type="submission" date="2022-02" db="EMBL/GenBank/DDBJ databases">
        <authorList>
            <person name="Min J."/>
        </authorList>
    </citation>
    <scope>NUCLEOTIDE SEQUENCE [LARGE SCALE GENOMIC DNA]</scope>
    <source>
        <strain evidence="4 5">GR10-1</strain>
    </source>
</reference>
<dbReference type="EMBL" id="JAKWBL010000004">
    <property type="protein sequence ID" value="MCH5600339.1"/>
    <property type="molecule type" value="Genomic_DNA"/>
</dbReference>
<evidence type="ECO:0000313" key="4">
    <source>
        <dbReference type="EMBL" id="MCH5600339.1"/>
    </source>
</evidence>
<dbReference type="SMART" id="SM00641">
    <property type="entry name" value="Glyco_25"/>
    <property type="match status" value="1"/>
</dbReference>